<sequence>MIPSRRSFLLGAAAMGSSVLTPDVAEAARLLTAQDAVATDWGLVTRDVEGDIAPHRLTRIHGRAPAGLEGALYRNGPAKFRRPGGSAEHWFDGDGLIRKFSVSDGEATLAARFADTPKRRQETRLDAMVMPGFGTPADPRAEIGSNDDANAANTSMLKVGDDVWALWEAGSPMAMDAGTLETRGFVTLRDDLKGMPFLAHPRVEPDGRIWNLGMNGAQAIVWRLAADGTLENASVVPLPRASYIHDFTATARHLVIVLQPWVQVRQTMPFSAAFDWQAGTGTQVLVLDKDNLDSRRLFDLPDFGFFHLGDAWEEAGGTIRFDVCAHADMRFAATGATEILNGVPLGGEPARLALAVLSPDGSARLDRTTVVAEFPRSDPRRAGQPRRFSLHTAGESPDRPFATAIGLHDWSTGQAHQYDFGPDHVVEEMVVVPKPGQDAEDAAWLVGPTINLKARTTELHVLDMARLSDGPVASWRSHTALPAGFHGIWAD</sequence>
<comment type="similarity">
    <text evidence="1 6">Belongs to the carotenoid oxygenase family.</text>
</comment>
<dbReference type="AlphaFoldDB" id="A0A7W9A3L8"/>
<dbReference type="EC" id="1.13.11.-" evidence="6"/>
<name>A0A7W9A3L8_9CAUL</name>
<gene>
    <name evidence="8" type="ORF">FHS65_001459</name>
</gene>
<comment type="cofactor">
    <cofactor evidence="5 6">
        <name>Fe(2+)</name>
        <dbReference type="ChEBI" id="CHEBI:29033"/>
    </cofactor>
    <text evidence="5 6">Binds 1 Fe(2+) ion per subunit.</text>
</comment>
<dbReference type="Pfam" id="PF03055">
    <property type="entry name" value="RPE65"/>
    <property type="match status" value="1"/>
</dbReference>
<keyword evidence="6 8" id="KW-0223">Dioxygenase</keyword>
<dbReference type="EMBL" id="JACIJB010000005">
    <property type="protein sequence ID" value="MBB5660708.1"/>
    <property type="molecule type" value="Genomic_DNA"/>
</dbReference>
<protein>
    <recommendedName>
        <fullName evidence="6">Dioxygenase</fullName>
        <ecNumber evidence="6">1.13.11.-</ecNumber>
    </recommendedName>
</protein>
<dbReference type="OrthoDB" id="6636843at2"/>
<feature type="binding site" evidence="5">
    <location>
        <position position="486"/>
    </location>
    <ligand>
        <name>Fe cation</name>
        <dbReference type="ChEBI" id="CHEBI:24875"/>
        <note>catalytic</note>
    </ligand>
</feature>
<keyword evidence="4 5" id="KW-0408">Iron</keyword>
<dbReference type="PANTHER" id="PTHR10543">
    <property type="entry name" value="BETA-CAROTENE DIOXYGENASE"/>
    <property type="match status" value="1"/>
</dbReference>
<dbReference type="InterPro" id="IPR004294">
    <property type="entry name" value="Carotenoid_Oase"/>
</dbReference>
<feature type="binding site" evidence="5">
    <location>
        <position position="245"/>
    </location>
    <ligand>
        <name>Fe cation</name>
        <dbReference type="ChEBI" id="CHEBI:24875"/>
        <note>catalytic</note>
    </ligand>
</feature>
<evidence type="ECO:0000313" key="8">
    <source>
        <dbReference type="EMBL" id="MBB5660708.1"/>
    </source>
</evidence>
<dbReference type="GO" id="GO:0016121">
    <property type="term" value="P:carotene catabolic process"/>
    <property type="evidence" value="ECO:0007669"/>
    <property type="project" value="TreeGrafter"/>
</dbReference>
<evidence type="ECO:0000256" key="2">
    <source>
        <dbReference type="ARBA" id="ARBA00022723"/>
    </source>
</evidence>
<evidence type="ECO:0000313" key="9">
    <source>
        <dbReference type="Proteomes" id="UP000548978"/>
    </source>
</evidence>
<organism evidence="8 9">
    <name type="scientific">Brevundimonas halotolerans</name>
    <dbReference type="NCBI Taxonomy" id="69670"/>
    <lineage>
        <taxon>Bacteria</taxon>
        <taxon>Pseudomonadati</taxon>
        <taxon>Pseudomonadota</taxon>
        <taxon>Alphaproteobacteria</taxon>
        <taxon>Caulobacterales</taxon>
        <taxon>Caulobacteraceae</taxon>
        <taxon>Brevundimonas</taxon>
    </lineage>
</organism>
<comment type="caution">
    <text evidence="8">The sequence shown here is derived from an EMBL/GenBank/DDBJ whole genome shotgun (WGS) entry which is preliminary data.</text>
</comment>
<feature type="binding site" evidence="5">
    <location>
        <position position="200"/>
    </location>
    <ligand>
        <name>Fe cation</name>
        <dbReference type="ChEBI" id="CHEBI:24875"/>
        <note>catalytic</note>
    </ligand>
</feature>
<evidence type="ECO:0000256" key="4">
    <source>
        <dbReference type="ARBA" id="ARBA00023004"/>
    </source>
</evidence>
<dbReference type="InterPro" id="IPR006311">
    <property type="entry name" value="TAT_signal"/>
</dbReference>
<dbReference type="PANTHER" id="PTHR10543:SF89">
    <property type="entry name" value="CAROTENOID 9,10(9',10')-CLEAVAGE DIOXYGENASE 1"/>
    <property type="match status" value="1"/>
</dbReference>
<proteinExistence type="inferred from homology"/>
<dbReference type="GO" id="GO:0046872">
    <property type="term" value="F:metal ion binding"/>
    <property type="evidence" value="ECO:0007669"/>
    <property type="project" value="UniProtKB-KW"/>
</dbReference>
<dbReference type="GO" id="GO:0010436">
    <property type="term" value="F:carotenoid dioxygenase activity"/>
    <property type="evidence" value="ECO:0007669"/>
    <property type="project" value="TreeGrafter"/>
</dbReference>
<evidence type="ECO:0000256" key="3">
    <source>
        <dbReference type="ARBA" id="ARBA00023002"/>
    </source>
</evidence>
<evidence type="ECO:0000256" key="7">
    <source>
        <dbReference type="SAM" id="MobiDB-lite"/>
    </source>
</evidence>
<keyword evidence="3 6" id="KW-0560">Oxidoreductase</keyword>
<reference evidence="8 9" key="1">
    <citation type="submission" date="2020-08" db="EMBL/GenBank/DDBJ databases">
        <title>Genomic Encyclopedia of Type Strains, Phase IV (KMG-IV): sequencing the most valuable type-strain genomes for metagenomic binning, comparative biology and taxonomic classification.</title>
        <authorList>
            <person name="Goeker M."/>
        </authorList>
    </citation>
    <scope>NUCLEOTIDE SEQUENCE [LARGE SCALE GENOMIC DNA]</scope>
    <source>
        <strain evidence="8 9">DSM 24448</strain>
    </source>
</reference>
<feature type="region of interest" description="Disordered" evidence="7">
    <location>
        <begin position="375"/>
        <end position="395"/>
    </location>
</feature>
<keyword evidence="2 5" id="KW-0479">Metal-binding</keyword>
<evidence type="ECO:0000256" key="5">
    <source>
        <dbReference type="PIRSR" id="PIRSR604294-1"/>
    </source>
</evidence>
<evidence type="ECO:0000256" key="6">
    <source>
        <dbReference type="RuleBase" id="RU364048"/>
    </source>
</evidence>
<accession>A0A7W9A3L8</accession>
<dbReference type="RefSeq" id="WP_123287965.1">
    <property type="nucleotide sequence ID" value="NZ_JACIJB010000005.1"/>
</dbReference>
<feature type="binding site" evidence="5">
    <location>
        <position position="307"/>
    </location>
    <ligand>
        <name>Fe cation</name>
        <dbReference type="ChEBI" id="CHEBI:24875"/>
        <note>catalytic</note>
    </ligand>
</feature>
<evidence type="ECO:0000256" key="1">
    <source>
        <dbReference type="ARBA" id="ARBA00006787"/>
    </source>
</evidence>
<dbReference type="PROSITE" id="PS51318">
    <property type="entry name" value="TAT"/>
    <property type="match status" value="1"/>
</dbReference>
<keyword evidence="9" id="KW-1185">Reference proteome</keyword>
<dbReference type="Proteomes" id="UP000548978">
    <property type="component" value="Unassembled WGS sequence"/>
</dbReference>